<dbReference type="GO" id="GO:0005886">
    <property type="term" value="C:plasma membrane"/>
    <property type="evidence" value="ECO:0007669"/>
    <property type="project" value="UniProtKB-SubCell"/>
</dbReference>
<keyword evidence="11" id="KW-1185">Reference proteome</keyword>
<feature type="transmembrane region" description="Helical" evidence="8">
    <location>
        <begin position="377"/>
        <end position="397"/>
    </location>
</feature>
<sequence>MATAGNAKEQVFAWEGKDKTGKTVRGEIRAGGEAVVNVTLRRQGIMVTKVKKKTYRAGKKITDKDITLFTRQLATMMKAGVPLLQAFDIVGKGHANPSVAKLILDMRADIETGTSLNMAFRKYPLYFDPLFCNLVAAGEQAGILEDLLTRLAIYKEKTLAIKAKIKSALTYPIAVLAVAFIVTAVIMIWVVPAFKEVFSSFGADLPAPTLFVMALSEYFVKYWYIIFGTLFAGLYFFFQTWRRSEKMQATMDRLLLKAPIFGDVIRKATIARWTRTLATMFAAGVPLVESLDSVGGASGNKVYSEATKKIQTEVSTGTSLTIAMQNADVFPSMVTQMVAIGEESGALDSMLGKVADFYEDEVDEAVSQLSSLMEPMIMVILGVLIGGLVVAMYLPIFKLGSVV</sequence>
<organism evidence="10 11">
    <name type="scientific">Massilia eburnea</name>
    <dbReference type="NCBI Taxonomy" id="1776165"/>
    <lineage>
        <taxon>Bacteria</taxon>
        <taxon>Pseudomonadati</taxon>
        <taxon>Pseudomonadota</taxon>
        <taxon>Betaproteobacteria</taxon>
        <taxon>Burkholderiales</taxon>
        <taxon>Oxalobacteraceae</taxon>
        <taxon>Telluria group</taxon>
        <taxon>Massilia</taxon>
    </lineage>
</organism>
<dbReference type="OrthoDB" id="9805682at2"/>
<feature type="transmembrane region" description="Helical" evidence="8">
    <location>
        <begin position="222"/>
        <end position="238"/>
    </location>
</feature>
<dbReference type="InterPro" id="IPR003004">
    <property type="entry name" value="GspF/PilC"/>
</dbReference>
<evidence type="ECO:0000256" key="7">
    <source>
        <dbReference type="ARBA" id="ARBA00023136"/>
    </source>
</evidence>
<keyword evidence="6 8" id="KW-1133">Transmembrane helix</keyword>
<evidence type="ECO:0000313" key="10">
    <source>
        <dbReference type="EMBL" id="MTW13299.1"/>
    </source>
</evidence>
<proteinExistence type="inferred from homology"/>
<feature type="domain" description="Type II secretion system protein GspF" evidence="9">
    <location>
        <begin position="273"/>
        <end position="395"/>
    </location>
</feature>
<comment type="subcellular location">
    <subcellularLocation>
        <location evidence="1">Cell inner membrane</location>
        <topology evidence="1">Multi-pass membrane protein</topology>
    </subcellularLocation>
</comment>
<evidence type="ECO:0000256" key="3">
    <source>
        <dbReference type="ARBA" id="ARBA00022475"/>
    </source>
</evidence>
<evidence type="ECO:0000259" key="9">
    <source>
        <dbReference type="Pfam" id="PF00482"/>
    </source>
</evidence>
<dbReference type="Proteomes" id="UP000472320">
    <property type="component" value="Unassembled WGS sequence"/>
</dbReference>
<evidence type="ECO:0000256" key="4">
    <source>
        <dbReference type="ARBA" id="ARBA00022519"/>
    </source>
</evidence>
<comment type="similarity">
    <text evidence="2">Belongs to the GSP F family.</text>
</comment>
<dbReference type="InterPro" id="IPR042094">
    <property type="entry name" value="T2SS_GspF_sf"/>
</dbReference>
<dbReference type="GO" id="GO:0015628">
    <property type="term" value="P:protein secretion by the type II secretion system"/>
    <property type="evidence" value="ECO:0007669"/>
    <property type="project" value="TreeGrafter"/>
</dbReference>
<keyword evidence="4" id="KW-0997">Cell inner membrane</keyword>
<comment type="caution">
    <text evidence="10">The sequence shown here is derived from an EMBL/GenBank/DDBJ whole genome shotgun (WGS) entry which is preliminary data.</text>
</comment>
<keyword evidence="5 8" id="KW-0812">Transmembrane</keyword>
<dbReference type="Gene3D" id="1.20.81.30">
    <property type="entry name" value="Type II secretion system (T2SS), domain F"/>
    <property type="match status" value="2"/>
</dbReference>
<feature type="transmembrane region" description="Helical" evidence="8">
    <location>
        <begin position="169"/>
        <end position="191"/>
    </location>
</feature>
<evidence type="ECO:0000256" key="8">
    <source>
        <dbReference type="SAM" id="Phobius"/>
    </source>
</evidence>
<evidence type="ECO:0000256" key="5">
    <source>
        <dbReference type="ARBA" id="ARBA00022692"/>
    </source>
</evidence>
<dbReference type="PANTHER" id="PTHR30012">
    <property type="entry name" value="GENERAL SECRETION PATHWAY PROTEIN"/>
    <property type="match status" value="1"/>
</dbReference>
<accession>A0A6L6QLY0</accession>
<keyword evidence="3" id="KW-1003">Cell membrane</keyword>
<dbReference type="Pfam" id="PF00482">
    <property type="entry name" value="T2SSF"/>
    <property type="match status" value="2"/>
</dbReference>
<evidence type="ECO:0000256" key="6">
    <source>
        <dbReference type="ARBA" id="ARBA00022989"/>
    </source>
</evidence>
<name>A0A6L6QLY0_9BURK</name>
<protein>
    <submittedName>
        <fullName evidence="10">Type II secretion system F family protein</fullName>
    </submittedName>
</protein>
<dbReference type="RefSeq" id="WP_155456214.1">
    <property type="nucleotide sequence ID" value="NZ_WNKX01000020.1"/>
</dbReference>
<feature type="domain" description="Type II secretion system protein GspF" evidence="9">
    <location>
        <begin position="69"/>
        <end position="192"/>
    </location>
</feature>
<dbReference type="InterPro" id="IPR018076">
    <property type="entry name" value="T2SS_GspF_dom"/>
</dbReference>
<gene>
    <name evidence="10" type="ORF">GM658_22070</name>
</gene>
<evidence type="ECO:0000256" key="1">
    <source>
        <dbReference type="ARBA" id="ARBA00004429"/>
    </source>
</evidence>
<keyword evidence="7 8" id="KW-0472">Membrane</keyword>
<dbReference type="PANTHER" id="PTHR30012:SF7">
    <property type="entry name" value="PROTEIN TRANSPORT PROTEIN HOFC HOMOLOG"/>
    <property type="match status" value="1"/>
</dbReference>
<dbReference type="FunFam" id="1.20.81.30:FF:000001">
    <property type="entry name" value="Type II secretion system protein F"/>
    <property type="match status" value="2"/>
</dbReference>
<dbReference type="EMBL" id="WNKX01000020">
    <property type="protein sequence ID" value="MTW13299.1"/>
    <property type="molecule type" value="Genomic_DNA"/>
</dbReference>
<dbReference type="PRINTS" id="PR00812">
    <property type="entry name" value="BCTERIALGSPF"/>
</dbReference>
<dbReference type="AlphaFoldDB" id="A0A6L6QLY0"/>
<evidence type="ECO:0000256" key="2">
    <source>
        <dbReference type="ARBA" id="ARBA00005745"/>
    </source>
</evidence>
<reference evidence="10 11" key="1">
    <citation type="submission" date="2019-11" db="EMBL/GenBank/DDBJ databases">
        <title>Type strains purchased from KCTC, JCM and DSMZ.</title>
        <authorList>
            <person name="Lu H."/>
        </authorList>
    </citation>
    <scope>NUCLEOTIDE SEQUENCE [LARGE SCALE GENOMIC DNA]</scope>
    <source>
        <strain evidence="10 11">JCM 31587</strain>
    </source>
</reference>
<evidence type="ECO:0000313" key="11">
    <source>
        <dbReference type="Proteomes" id="UP000472320"/>
    </source>
</evidence>